<keyword evidence="2" id="KW-0238">DNA-binding</keyword>
<dbReference type="EMBL" id="JAVDQT010000017">
    <property type="protein sequence ID" value="MDR6434839.1"/>
    <property type="molecule type" value="Genomic_DNA"/>
</dbReference>
<keyword evidence="3" id="KW-0233">DNA recombination</keyword>
<evidence type="ECO:0000313" key="6">
    <source>
        <dbReference type="Proteomes" id="UP001184614"/>
    </source>
</evidence>
<evidence type="ECO:0000313" key="5">
    <source>
        <dbReference type="EMBL" id="MDR6434839.1"/>
    </source>
</evidence>
<evidence type="ECO:0000256" key="3">
    <source>
        <dbReference type="ARBA" id="ARBA00023172"/>
    </source>
</evidence>
<reference evidence="5 6" key="1">
    <citation type="submission" date="2023-07" db="EMBL/GenBank/DDBJ databases">
        <title>Sorghum-associated microbial communities from plants grown in Nebraska, USA.</title>
        <authorList>
            <person name="Schachtman D."/>
        </authorList>
    </citation>
    <scope>NUCLEOTIDE SEQUENCE [LARGE SCALE GENOMIC DNA]</scope>
    <source>
        <strain evidence="5 6">DS1730</strain>
    </source>
</reference>
<dbReference type="CDD" id="cd03768">
    <property type="entry name" value="SR_ResInv"/>
    <property type="match status" value="1"/>
</dbReference>
<dbReference type="Proteomes" id="UP001184614">
    <property type="component" value="Unassembled WGS sequence"/>
</dbReference>
<proteinExistence type="predicted"/>
<protein>
    <submittedName>
        <fullName evidence="5">DNA invertase Pin-like site-specific DNA recombinase</fullName>
    </submittedName>
</protein>
<accession>A0ABU1MFJ8</accession>
<dbReference type="SUPFAM" id="SSF53041">
    <property type="entry name" value="Resolvase-like"/>
    <property type="match status" value="1"/>
</dbReference>
<keyword evidence="6" id="KW-1185">Reference proteome</keyword>
<sequence>MDLQLRALNGAGCDTIYKDHGQSGHEFKRDGLSDALNSLKPGDTLVVWRLDRLGRSLYGLIEVINELYSKDVHFQSLMENIDTASSGGRLVFHMMGALAEFERNLISERTQAGLDEARSRGMQLGRPTAVNDAQIRAAIHALRHQNRGMAGVADDLGISVRTLRRHLQKKDAPKDHAATQRNT</sequence>
<comment type="caution">
    <text evidence="5">The sequence shown here is derived from an EMBL/GenBank/DDBJ whole genome shotgun (WGS) entry which is preliminary data.</text>
</comment>
<evidence type="ECO:0000259" key="4">
    <source>
        <dbReference type="PROSITE" id="PS51736"/>
    </source>
</evidence>
<dbReference type="SMART" id="SM00857">
    <property type="entry name" value="Resolvase"/>
    <property type="match status" value="1"/>
</dbReference>
<dbReference type="PANTHER" id="PTHR30461:SF2">
    <property type="entry name" value="SERINE RECOMBINASE PINE-RELATED"/>
    <property type="match status" value="1"/>
</dbReference>
<dbReference type="InterPro" id="IPR006118">
    <property type="entry name" value="Recombinase_CS"/>
</dbReference>
<gene>
    <name evidence="5" type="ORF">J2782_004593</name>
</gene>
<dbReference type="PROSITE" id="PS00398">
    <property type="entry name" value="RECOMBINASES_2"/>
    <property type="match status" value="1"/>
</dbReference>
<dbReference type="InterPro" id="IPR006119">
    <property type="entry name" value="Resolv_N"/>
</dbReference>
<dbReference type="Pfam" id="PF00239">
    <property type="entry name" value="Resolvase"/>
    <property type="match status" value="1"/>
</dbReference>
<name>A0ABU1MFJ8_9HYPH</name>
<dbReference type="PANTHER" id="PTHR30461">
    <property type="entry name" value="DNA-INVERTASE FROM LAMBDOID PROPHAGE"/>
    <property type="match status" value="1"/>
</dbReference>
<organism evidence="5 6">
    <name type="scientific">Brucella pseudogrignonensis</name>
    <dbReference type="NCBI Taxonomy" id="419475"/>
    <lineage>
        <taxon>Bacteria</taxon>
        <taxon>Pseudomonadati</taxon>
        <taxon>Pseudomonadota</taxon>
        <taxon>Alphaproteobacteria</taxon>
        <taxon>Hyphomicrobiales</taxon>
        <taxon>Brucellaceae</taxon>
        <taxon>Brucella/Ochrobactrum group</taxon>
        <taxon>Brucella</taxon>
    </lineage>
</organism>
<evidence type="ECO:0000256" key="1">
    <source>
        <dbReference type="ARBA" id="ARBA00022908"/>
    </source>
</evidence>
<dbReference type="InterPro" id="IPR036162">
    <property type="entry name" value="Resolvase-like_N_sf"/>
</dbReference>
<dbReference type="InterPro" id="IPR050639">
    <property type="entry name" value="SSR_resolvase"/>
</dbReference>
<dbReference type="Gene3D" id="3.40.50.1390">
    <property type="entry name" value="Resolvase, N-terminal catalytic domain"/>
    <property type="match status" value="1"/>
</dbReference>
<keyword evidence="1" id="KW-0229">DNA integration</keyword>
<feature type="domain" description="Resolvase/invertase-type recombinase catalytic" evidence="4">
    <location>
        <begin position="1"/>
        <end position="121"/>
    </location>
</feature>
<dbReference type="PROSITE" id="PS51736">
    <property type="entry name" value="RECOMBINASES_3"/>
    <property type="match status" value="1"/>
</dbReference>
<evidence type="ECO:0000256" key="2">
    <source>
        <dbReference type="ARBA" id="ARBA00023125"/>
    </source>
</evidence>